<feature type="region of interest" description="Disordered" evidence="4">
    <location>
        <begin position="134"/>
        <end position="175"/>
    </location>
</feature>
<dbReference type="GO" id="GO:0048477">
    <property type="term" value="P:oogenesis"/>
    <property type="evidence" value="ECO:0007669"/>
    <property type="project" value="EnsemblMetazoa"/>
</dbReference>
<evidence type="ECO:0000313" key="6">
    <source>
        <dbReference type="EMBL" id="EDV40994.1"/>
    </source>
</evidence>
<name>B3M855_DROAN</name>
<protein>
    <recommendedName>
        <fullName evidence="5">CHHC U11-48K-type domain-containing protein</fullName>
    </recommendedName>
</protein>
<dbReference type="GO" id="GO:0000049">
    <property type="term" value="F:tRNA binding"/>
    <property type="evidence" value="ECO:0007669"/>
    <property type="project" value="EnsemblMetazoa"/>
</dbReference>
<dbReference type="InterPro" id="IPR036236">
    <property type="entry name" value="Znf_C2H2_sf"/>
</dbReference>
<dbReference type="SUPFAM" id="SSF57667">
    <property type="entry name" value="beta-beta-alpha zinc fingers"/>
    <property type="match status" value="1"/>
</dbReference>
<keyword evidence="7" id="KW-1185">Reference proteome</keyword>
<evidence type="ECO:0000256" key="4">
    <source>
        <dbReference type="SAM" id="MobiDB-lite"/>
    </source>
</evidence>
<evidence type="ECO:0000256" key="1">
    <source>
        <dbReference type="ARBA" id="ARBA00022723"/>
    </source>
</evidence>
<reference evidence="6 7" key="1">
    <citation type="journal article" date="2007" name="Nature">
        <title>Evolution of genes and genomes on the Drosophila phylogeny.</title>
        <authorList>
            <consortium name="Drosophila 12 Genomes Consortium"/>
            <person name="Clark A.G."/>
            <person name="Eisen M.B."/>
            <person name="Smith D.R."/>
            <person name="Bergman C.M."/>
            <person name="Oliver B."/>
            <person name="Markow T.A."/>
            <person name="Kaufman T.C."/>
            <person name="Kellis M."/>
            <person name="Gelbart W."/>
            <person name="Iyer V.N."/>
            <person name="Pollard D.A."/>
            <person name="Sackton T.B."/>
            <person name="Larracuente A.M."/>
            <person name="Singh N.D."/>
            <person name="Abad J.P."/>
            <person name="Abt D.N."/>
            <person name="Adryan B."/>
            <person name="Aguade M."/>
            <person name="Akashi H."/>
            <person name="Anderson W.W."/>
            <person name="Aquadro C.F."/>
            <person name="Ardell D.H."/>
            <person name="Arguello R."/>
            <person name="Artieri C.G."/>
            <person name="Barbash D.A."/>
            <person name="Barker D."/>
            <person name="Barsanti P."/>
            <person name="Batterham P."/>
            <person name="Batzoglou S."/>
            <person name="Begun D."/>
            <person name="Bhutkar A."/>
            <person name="Blanco E."/>
            <person name="Bosak S.A."/>
            <person name="Bradley R.K."/>
            <person name="Brand A.D."/>
            <person name="Brent M.R."/>
            <person name="Brooks A.N."/>
            <person name="Brown R.H."/>
            <person name="Butlin R.K."/>
            <person name="Caggese C."/>
            <person name="Calvi B.R."/>
            <person name="Bernardo de Carvalho A."/>
            <person name="Caspi A."/>
            <person name="Castrezana S."/>
            <person name="Celniker S.E."/>
            <person name="Chang J.L."/>
            <person name="Chapple C."/>
            <person name="Chatterji S."/>
            <person name="Chinwalla A."/>
            <person name="Civetta A."/>
            <person name="Clifton S.W."/>
            <person name="Comeron J.M."/>
            <person name="Costello J.C."/>
            <person name="Coyne J.A."/>
            <person name="Daub J."/>
            <person name="David R.G."/>
            <person name="Delcher A.L."/>
            <person name="Delehaunty K."/>
            <person name="Do C.B."/>
            <person name="Ebling H."/>
            <person name="Edwards K."/>
            <person name="Eickbush T."/>
            <person name="Evans J.D."/>
            <person name="Filipski A."/>
            <person name="Findeiss S."/>
            <person name="Freyhult E."/>
            <person name="Fulton L."/>
            <person name="Fulton R."/>
            <person name="Garcia A.C."/>
            <person name="Gardiner A."/>
            <person name="Garfield D.A."/>
            <person name="Garvin B.E."/>
            <person name="Gibson G."/>
            <person name="Gilbert D."/>
            <person name="Gnerre S."/>
            <person name="Godfrey J."/>
            <person name="Good R."/>
            <person name="Gotea V."/>
            <person name="Gravely B."/>
            <person name="Greenberg A.J."/>
            <person name="Griffiths-Jones S."/>
            <person name="Gross S."/>
            <person name="Guigo R."/>
            <person name="Gustafson E.A."/>
            <person name="Haerty W."/>
            <person name="Hahn M.W."/>
            <person name="Halligan D.L."/>
            <person name="Halpern A.L."/>
            <person name="Halter G.M."/>
            <person name="Han M.V."/>
            <person name="Heger A."/>
            <person name="Hillier L."/>
            <person name="Hinrichs A.S."/>
            <person name="Holmes I."/>
            <person name="Hoskins R.A."/>
            <person name="Hubisz M.J."/>
            <person name="Hultmark D."/>
            <person name="Huntley M.A."/>
            <person name="Jaffe D.B."/>
            <person name="Jagadeeshan S."/>
            <person name="Jeck W.R."/>
            <person name="Johnson J."/>
            <person name="Jones C.D."/>
            <person name="Jordan W.C."/>
            <person name="Karpen G.H."/>
            <person name="Kataoka E."/>
            <person name="Keightley P.D."/>
            <person name="Kheradpour P."/>
            <person name="Kirkness E.F."/>
            <person name="Koerich L.B."/>
            <person name="Kristiansen K."/>
            <person name="Kudrna D."/>
            <person name="Kulathinal R.J."/>
            <person name="Kumar S."/>
            <person name="Kwok R."/>
            <person name="Lander E."/>
            <person name="Langley C.H."/>
            <person name="Lapoint R."/>
            <person name="Lazzaro B.P."/>
            <person name="Lee S.J."/>
            <person name="Levesque L."/>
            <person name="Li R."/>
            <person name="Lin C.F."/>
            <person name="Lin M.F."/>
            <person name="Lindblad-Toh K."/>
            <person name="Llopart A."/>
            <person name="Long M."/>
            <person name="Low L."/>
            <person name="Lozovsky E."/>
            <person name="Lu J."/>
            <person name="Luo M."/>
            <person name="Machado C.A."/>
            <person name="Makalowski W."/>
            <person name="Marzo M."/>
            <person name="Matsuda M."/>
            <person name="Matzkin L."/>
            <person name="McAllister B."/>
            <person name="McBride C.S."/>
            <person name="McKernan B."/>
            <person name="McKernan K."/>
            <person name="Mendez-Lago M."/>
            <person name="Minx P."/>
            <person name="Mollenhauer M.U."/>
            <person name="Montooth K."/>
            <person name="Mount S.M."/>
            <person name="Mu X."/>
            <person name="Myers E."/>
            <person name="Negre B."/>
            <person name="Newfeld S."/>
            <person name="Nielsen R."/>
            <person name="Noor M.A."/>
            <person name="O'Grady P."/>
            <person name="Pachter L."/>
            <person name="Papaceit M."/>
            <person name="Parisi M.J."/>
            <person name="Parisi M."/>
            <person name="Parts L."/>
            <person name="Pedersen J.S."/>
            <person name="Pesole G."/>
            <person name="Phillippy A.M."/>
            <person name="Ponting C.P."/>
            <person name="Pop M."/>
            <person name="Porcelli D."/>
            <person name="Powell J.R."/>
            <person name="Prohaska S."/>
            <person name="Pruitt K."/>
            <person name="Puig M."/>
            <person name="Quesneville H."/>
            <person name="Ram K.R."/>
            <person name="Rand D."/>
            <person name="Rasmussen M.D."/>
            <person name="Reed L.K."/>
            <person name="Reenan R."/>
            <person name="Reily A."/>
            <person name="Remington K.A."/>
            <person name="Rieger T.T."/>
            <person name="Ritchie M.G."/>
            <person name="Robin C."/>
            <person name="Rogers Y.H."/>
            <person name="Rohde C."/>
            <person name="Rozas J."/>
            <person name="Rubenfield M.J."/>
            <person name="Ruiz A."/>
            <person name="Russo S."/>
            <person name="Salzberg S.L."/>
            <person name="Sanchez-Gracia A."/>
            <person name="Saranga D.J."/>
            <person name="Sato H."/>
            <person name="Schaeffer S.W."/>
            <person name="Schatz M.C."/>
            <person name="Schlenke T."/>
            <person name="Schwartz R."/>
            <person name="Segarra C."/>
            <person name="Singh R.S."/>
            <person name="Sirot L."/>
            <person name="Sirota M."/>
            <person name="Sisneros N.B."/>
            <person name="Smith C.D."/>
            <person name="Smith T.F."/>
            <person name="Spieth J."/>
            <person name="Stage D.E."/>
            <person name="Stark A."/>
            <person name="Stephan W."/>
            <person name="Strausberg R.L."/>
            <person name="Strempel S."/>
            <person name="Sturgill D."/>
            <person name="Sutton G."/>
            <person name="Sutton G.G."/>
            <person name="Tao W."/>
            <person name="Teichmann S."/>
            <person name="Tobari Y.N."/>
            <person name="Tomimura Y."/>
            <person name="Tsolas J.M."/>
            <person name="Valente V.L."/>
            <person name="Venter E."/>
            <person name="Venter J.C."/>
            <person name="Vicario S."/>
            <person name="Vieira F.G."/>
            <person name="Vilella A.J."/>
            <person name="Villasante A."/>
            <person name="Walenz B."/>
            <person name="Wang J."/>
            <person name="Wasserman M."/>
            <person name="Watts T."/>
            <person name="Wilson D."/>
            <person name="Wilson R.K."/>
            <person name="Wing R.A."/>
            <person name="Wolfner M.F."/>
            <person name="Wong A."/>
            <person name="Wong G.K."/>
            <person name="Wu C.I."/>
            <person name="Wu G."/>
            <person name="Yamamoto D."/>
            <person name="Yang H.P."/>
            <person name="Yang S.P."/>
            <person name="Yorke J.A."/>
            <person name="Yoshida K."/>
            <person name="Zdobnov E."/>
            <person name="Zhang P."/>
            <person name="Zhang Y."/>
            <person name="Zimin A.V."/>
            <person name="Baldwin J."/>
            <person name="Abdouelleil A."/>
            <person name="Abdulkadir J."/>
            <person name="Abebe A."/>
            <person name="Abera B."/>
            <person name="Abreu J."/>
            <person name="Acer S.C."/>
            <person name="Aftuck L."/>
            <person name="Alexander A."/>
            <person name="An P."/>
            <person name="Anderson E."/>
            <person name="Anderson S."/>
            <person name="Arachi H."/>
            <person name="Azer M."/>
            <person name="Bachantsang P."/>
            <person name="Barry A."/>
            <person name="Bayul T."/>
            <person name="Berlin A."/>
            <person name="Bessette D."/>
            <person name="Bloom T."/>
            <person name="Blye J."/>
            <person name="Boguslavskiy L."/>
            <person name="Bonnet C."/>
            <person name="Boukhgalter B."/>
            <person name="Bourzgui I."/>
            <person name="Brown A."/>
            <person name="Cahill P."/>
            <person name="Channer S."/>
            <person name="Cheshatsang Y."/>
            <person name="Chuda L."/>
            <person name="Citroen M."/>
            <person name="Collymore A."/>
            <person name="Cooke P."/>
            <person name="Costello M."/>
            <person name="D'Aco K."/>
            <person name="Daza R."/>
            <person name="De Haan G."/>
            <person name="DeGray S."/>
            <person name="DeMaso C."/>
            <person name="Dhargay N."/>
            <person name="Dooley K."/>
            <person name="Dooley E."/>
            <person name="Doricent M."/>
            <person name="Dorje P."/>
            <person name="Dorjee K."/>
            <person name="Dupes A."/>
            <person name="Elong R."/>
            <person name="Falk J."/>
            <person name="Farina A."/>
            <person name="Faro S."/>
            <person name="Ferguson D."/>
            <person name="Fisher S."/>
            <person name="Foley C.D."/>
            <person name="Franke A."/>
            <person name="Friedrich D."/>
            <person name="Gadbois L."/>
            <person name="Gearin G."/>
            <person name="Gearin C.R."/>
            <person name="Giannoukos G."/>
            <person name="Goode T."/>
            <person name="Graham J."/>
            <person name="Grandbois E."/>
            <person name="Grewal S."/>
            <person name="Gyaltsen K."/>
            <person name="Hafez N."/>
            <person name="Hagos B."/>
            <person name="Hall J."/>
            <person name="Henson C."/>
            <person name="Hollinger A."/>
            <person name="Honan T."/>
            <person name="Huard M.D."/>
            <person name="Hughes L."/>
            <person name="Hurhula B."/>
            <person name="Husby M.E."/>
            <person name="Kamat A."/>
            <person name="Kanga B."/>
            <person name="Kashin S."/>
            <person name="Khazanovich D."/>
            <person name="Kisner P."/>
            <person name="Lance K."/>
            <person name="Lara M."/>
            <person name="Lee W."/>
            <person name="Lennon N."/>
            <person name="Letendre F."/>
            <person name="LeVine R."/>
            <person name="Lipovsky A."/>
            <person name="Liu X."/>
            <person name="Liu J."/>
            <person name="Liu S."/>
            <person name="Lokyitsang T."/>
            <person name="Lokyitsang Y."/>
            <person name="Lubonja R."/>
            <person name="Lui A."/>
            <person name="MacDonald P."/>
            <person name="Magnisalis V."/>
            <person name="Maru K."/>
            <person name="Matthews C."/>
            <person name="McCusker W."/>
            <person name="McDonough S."/>
            <person name="Mehta T."/>
            <person name="Meldrim J."/>
            <person name="Meneus L."/>
            <person name="Mihai O."/>
            <person name="Mihalev A."/>
            <person name="Mihova T."/>
            <person name="Mittelman R."/>
            <person name="Mlenga V."/>
            <person name="Montmayeur A."/>
            <person name="Mulrain L."/>
            <person name="Navidi A."/>
            <person name="Naylor J."/>
            <person name="Negash T."/>
            <person name="Nguyen T."/>
            <person name="Nguyen N."/>
            <person name="Nicol R."/>
            <person name="Norbu C."/>
            <person name="Norbu N."/>
            <person name="Novod N."/>
            <person name="O'Neill B."/>
            <person name="Osman S."/>
            <person name="Markiewicz E."/>
            <person name="Oyono O.L."/>
            <person name="Patti C."/>
            <person name="Phunkhang P."/>
            <person name="Pierre F."/>
            <person name="Priest M."/>
            <person name="Raghuraman S."/>
            <person name="Rege F."/>
            <person name="Reyes R."/>
            <person name="Rise C."/>
            <person name="Rogov P."/>
            <person name="Ross K."/>
            <person name="Ryan E."/>
            <person name="Settipalli S."/>
            <person name="Shea T."/>
            <person name="Sherpa N."/>
            <person name="Shi L."/>
            <person name="Shih D."/>
            <person name="Sparrow T."/>
            <person name="Spaulding J."/>
            <person name="Stalker J."/>
            <person name="Stange-Thomann N."/>
            <person name="Stavropoulos S."/>
            <person name="Stone C."/>
            <person name="Strader C."/>
            <person name="Tesfaye S."/>
            <person name="Thomson T."/>
            <person name="Thoulutsang Y."/>
            <person name="Thoulutsang D."/>
            <person name="Topham K."/>
            <person name="Topping I."/>
            <person name="Tsamla T."/>
            <person name="Vassiliev H."/>
            <person name="Vo A."/>
            <person name="Wangchuk T."/>
            <person name="Wangdi T."/>
            <person name="Weiand M."/>
            <person name="Wilkinson J."/>
            <person name="Wilson A."/>
            <person name="Yadav S."/>
            <person name="Young G."/>
            <person name="Yu Q."/>
            <person name="Zembek L."/>
            <person name="Zhong D."/>
            <person name="Zimmer A."/>
            <person name="Zwirko Z."/>
            <person name="Jaffe D.B."/>
            <person name="Alvarez P."/>
            <person name="Brockman W."/>
            <person name="Butler J."/>
            <person name="Chin C."/>
            <person name="Gnerre S."/>
            <person name="Grabherr M."/>
            <person name="Kleber M."/>
            <person name="Mauceli E."/>
            <person name="MacCallum I."/>
        </authorList>
    </citation>
    <scope>NUCLEOTIDE SEQUENCE [LARGE SCALE GENOMIC DNA]</scope>
    <source>
        <strain evidence="7">Tucson 14024-0371.13</strain>
    </source>
</reference>
<dbReference type="HOGENOM" id="CLU_105561_0_0_1"/>
<dbReference type="GO" id="GO:0141006">
    <property type="term" value="P:transposable element silencing by piRNA-mediated heterochromatin formation"/>
    <property type="evidence" value="ECO:0007669"/>
    <property type="project" value="EnsemblMetazoa"/>
</dbReference>
<dbReference type="PANTHER" id="PTHR21402">
    <property type="entry name" value="GAMETOCYTE SPECIFIC FACTOR 1-RELATED"/>
    <property type="match status" value="1"/>
</dbReference>
<dbReference type="PANTHER" id="PTHR21402:SF14">
    <property type="entry name" value="GAMETOCYTE-SPECIFIC FACTOR 1 HOMOLOG"/>
    <property type="match status" value="1"/>
</dbReference>
<dbReference type="InParanoid" id="B3M855"/>
<keyword evidence="1" id="KW-0479">Metal-binding</keyword>
<dbReference type="PhylomeDB" id="B3M855"/>
<dbReference type="Pfam" id="PF05253">
    <property type="entry name" value="zf-U11-48K"/>
    <property type="match status" value="2"/>
</dbReference>
<dbReference type="FunCoup" id="B3M855">
    <property type="interactions" value="495"/>
</dbReference>
<keyword evidence="2" id="KW-0863">Zinc-finger</keyword>
<dbReference type="EMBL" id="CH902618">
    <property type="protein sequence ID" value="EDV40994.1"/>
    <property type="molecule type" value="Genomic_DNA"/>
</dbReference>
<dbReference type="KEGG" id="dan:6493667"/>
<feature type="domain" description="CHHC U11-48K-type" evidence="5">
    <location>
        <begin position="42"/>
        <end position="69"/>
    </location>
</feature>
<dbReference type="OMA" id="YNKEHKM"/>
<evidence type="ECO:0000313" key="7">
    <source>
        <dbReference type="Proteomes" id="UP000007801"/>
    </source>
</evidence>
<dbReference type="InterPro" id="IPR022776">
    <property type="entry name" value="TRM13/UPF0224_CHHC_Znf_dom"/>
</dbReference>
<dbReference type="PROSITE" id="PS51800">
    <property type="entry name" value="ZF_CHHC_U11_48K"/>
    <property type="match status" value="2"/>
</dbReference>
<dbReference type="OrthoDB" id="10069248at2759"/>
<dbReference type="Proteomes" id="UP000007801">
    <property type="component" value="Unassembled WGS sequence"/>
</dbReference>
<dbReference type="InterPro" id="IPR051591">
    <property type="entry name" value="UPF0224_FAM112_RNA_Proc"/>
</dbReference>
<dbReference type="eggNOG" id="KOG4376">
    <property type="taxonomic scope" value="Eukaryota"/>
</dbReference>
<gene>
    <name evidence="6" type="primary">Dana\GF10800</name>
    <name evidence="6" type="synonym">dana_GLEANR_10758</name>
    <name evidence="6" type="ORF">GF10800</name>
</gene>
<feature type="domain" description="CHHC U11-48K-type" evidence="5">
    <location>
        <begin position="9"/>
        <end position="36"/>
    </location>
</feature>
<evidence type="ECO:0000259" key="5">
    <source>
        <dbReference type="PROSITE" id="PS51800"/>
    </source>
</evidence>
<evidence type="ECO:0000256" key="3">
    <source>
        <dbReference type="ARBA" id="ARBA00022833"/>
    </source>
</evidence>
<feature type="compositionally biased region" description="Polar residues" evidence="4">
    <location>
        <begin position="164"/>
        <end position="175"/>
    </location>
</feature>
<sequence length="175" mass="20997">MENYDESIMVNCPYNKEHKMLRKKLQQHILKCRELYKDTVELKVCPFNKIHLIPEPEFFQHVKICEDRKIIVQYQTSAAAVLDQDTRHAKIECEENWDDVNEPDYDPQAYCSNANIVREPNGMFPSERKAFIKEENRRRFGDDYEDEEKPKKNKSKDPRRENRSTPYNLNANNRK</sequence>
<accession>B3M855</accession>
<keyword evidence="3" id="KW-0862">Zinc</keyword>
<dbReference type="AlphaFoldDB" id="B3M855"/>
<dbReference type="GeneID" id="6493667"/>
<dbReference type="GO" id="GO:0008270">
    <property type="term" value="F:zinc ion binding"/>
    <property type="evidence" value="ECO:0007669"/>
    <property type="project" value="UniProtKB-KW"/>
</dbReference>
<dbReference type="GO" id="GO:0045892">
    <property type="term" value="P:negative regulation of DNA-templated transcription"/>
    <property type="evidence" value="ECO:0007669"/>
    <property type="project" value="EnsemblMetazoa"/>
</dbReference>
<proteinExistence type="predicted"/>
<dbReference type="GO" id="GO:0005634">
    <property type="term" value="C:nucleus"/>
    <property type="evidence" value="ECO:0007669"/>
    <property type="project" value="EnsemblMetazoa"/>
</dbReference>
<organism evidence="6 7">
    <name type="scientific">Drosophila ananassae</name>
    <name type="common">Fruit fly</name>
    <dbReference type="NCBI Taxonomy" id="7217"/>
    <lineage>
        <taxon>Eukaryota</taxon>
        <taxon>Metazoa</taxon>
        <taxon>Ecdysozoa</taxon>
        <taxon>Arthropoda</taxon>
        <taxon>Hexapoda</taxon>
        <taxon>Insecta</taxon>
        <taxon>Pterygota</taxon>
        <taxon>Neoptera</taxon>
        <taxon>Endopterygota</taxon>
        <taxon>Diptera</taxon>
        <taxon>Brachycera</taxon>
        <taxon>Muscomorpha</taxon>
        <taxon>Ephydroidea</taxon>
        <taxon>Drosophilidae</taxon>
        <taxon>Drosophila</taxon>
        <taxon>Sophophora</taxon>
    </lineage>
</organism>
<evidence type="ECO:0000256" key="2">
    <source>
        <dbReference type="ARBA" id="ARBA00022771"/>
    </source>
</evidence>